<accession>A0ABN1LUG0</accession>
<keyword evidence="1" id="KW-1133">Transmembrane helix</keyword>
<name>A0ABN1LUG0_9ALTE</name>
<dbReference type="Proteomes" id="UP001500359">
    <property type="component" value="Unassembled WGS sequence"/>
</dbReference>
<evidence type="ECO:0000256" key="1">
    <source>
        <dbReference type="SAM" id="Phobius"/>
    </source>
</evidence>
<keyword evidence="3" id="KW-1185">Reference proteome</keyword>
<dbReference type="RefSeq" id="WP_343862668.1">
    <property type="nucleotide sequence ID" value="NZ_BAAAFD010000023.1"/>
</dbReference>
<keyword evidence="1" id="KW-0812">Transmembrane</keyword>
<gene>
    <name evidence="2" type="ORF">GCM10009114_36850</name>
</gene>
<evidence type="ECO:0000313" key="3">
    <source>
        <dbReference type="Proteomes" id="UP001500359"/>
    </source>
</evidence>
<feature type="transmembrane region" description="Helical" evidence="1">
    <location>
        <begin position="74"/>
        <end position="98"/>
    </location>
</feature>
<evidence type="ECO:0008006" key="4">
    <source>
        <dbReference type="Google" id="ProtNLM"/>
    </source>
</evidence>
<reference evidence="2 3" key="1">
    <citation type="journal article" date="2019" name="Int. J. Syst. Evol. Microbiol.">
        <title>The Global Catalogue of Microorganisms (GCM) 10K type strain sequencing project: providing services to taxonomists for standard genome sequencing and annotation.</title>
        <authorList>
            <consortium name="The Broad Institute Genomics Platform"/>
            <consortium name="The Broad Institute Genome Sequencing Center for Infectious Disease"/>
            <person name="Wu L."/>
            <person name="Ma J."/>
        </authorList>
    </citation>
    <scope>NUCLEOTIDE SEQUENCE [LARGE SCALE GENOMIC DNA]</scope>
    <source>
        <strain evidence="2 3">JCM 15896</strain>
    </source>
</reference>
<organism evidence="2 3">
    <name type="scientific">Aliiglaciecola litoralis</name>
    <dbReference type="NCBI Taxonomy" id="582857"/>
    <lineage>
        <taxon>Bacteria</taxon>
        <taxon>Pseudomonadati</taxon>
        <taxon>Pseudomonadota</taxon>
        <taxon>Gammaproteobacteria</taxon>
        <taxon>Alteromonadales</taxon>
        <taxon>Alteromonadaceae</taxon>
        <taxon>Aliiglaciecola</taxon>
    </lineage>
</organism>
<sequence length="103" mass="11768">MKLFLKWTLIHSVFTGVNLFALLIVSFGYGFSDDTPEYLNKIATFWASFVELLLFPINDFYATLPREGFLGTDLFYIGLYISNSMLWGLLVALGIYAYRATKT</sequence>
<proteinExistence type="predicted"/>
<feature type="transmembrane region" description="Helical" evidence="1">
    <location>
        <begin position="7"/>
        <end position="31"/>
    </location>
</feature>
<feature type="transmembrane region" description="Helical" evidence="1">
    <location>
        <begin position="43"/>
        <end position="62"/>
    </location>
</feature>
<dbReference type="EMBL" id="BAAAFD010000023">
    <property type="protein sequence ID" value="GAA0860294.1"/>
    <property type="molecule type" value="Genomic_DNA"/>
</dbReference>
<protein>
    <recommendedName>
        <fullName evidence="4">YGGT family protein</fullName>
    </recommendedName>
</protein>
<comment type="caution">
    <text evidence="2">The sequence shown here is derived from an EMBL/GenBank/DDBJ whole genome shotgun (WGS) entry which is preliminary data.</text>
</comment>
<keyword evidence="1" id="KW-0472">Membrane</keyword>
<evidence type="ECO:0000313" key="2">
    <source>
        <dbReference type="EMBL" id="GAA0860294.1"/>
    </source>
</evidence>